<reference evidence="3" key="1">
    <citation type="submission" date="2018-05" db="EMBL/GenBank/DDBJ databases">
        <authorList>
            <person name="Li Y."/>
        </authorList>
    </citation>
    <scope>NUCLEOTIDE SEQUENCE [LARGE SCALE GENOMIC DNA]</scope>
    <source>
        <strain evidence="3">sk1b4</strain>
    </source>
</reference>
<evidence type="ECO:0000313" key="2">
    <source>
        <dbReference type="EMBL" id="PWF25902.1"/>
    </source>
</evidence>
<evidence type="ECO:0000256" key="1">
    <source>
        <dbReference type="SAM" id="Phobius"/>
    </source>
</evidence>
<feature type="transmembrane region" description="Helical" evidence="1">
    <location>
        <begin position="60"/>
        <end position="81"/>
    </location>
</feature>
<dbReference type="EMBL" id="QETB01000004">
    <property type="protein sequence ID" value="PWF25902.1"/>
    <property type="molecule type" value="Genomic_DNA"/>
</dbReference>
<dbReference type="Proteomes" id="UP000245283">
    <property type="component" value="Unassembled WGS sequence"/>
</dbReference>
<keyword evidence="3" id="KW-1185">Reference proteome</keyword>
<sequence>MPVVLRGAIDGTFPGSPLIRTILHQELLGILSILLVGLCLRAELPSFEVPLTGRVRRSYFVAATLTCLLPVVAVFCTGVGLRTHLLPQWEDAVDSPEFGLYDVLPRAMTPAMTNAIVLGACALILLSLGGLLTSVVGLSILYPILLWATVQPWGEYAPYSGYGPALDPTPRPLWALFFVIVAGLVWARRGGVRTLFPEVAFLARSN</sequence>
<accession>A0A2V1K6L0</accession>
<dbReference type="RefSeq" id="WP_109093731.1">
    <property type="nucleotide sequence ID" value="NZ_CAMELQ010000002.1"/>
</dbReference>
<feature type="transmembrane region" description="Helical" evidence="1">
    <location>
        <begin position="107"/>
        <end position="126"/>
    </location>
</feature>
<evidence type="ECO:0000313" key="3">
    <source>
        <dbReference type="Proteomes" id="UP000245283"/>
    </source>
</evidence>
<comment type="caution">
    <text evidence="2">The sequence shown here is derived from an EMBL/GenBank/DDBJ whole genome shotgun (WGS) entry which is preliminary data.</text>
</comment>
<gene>
    <name evidence="2" type="ORF">DD236_07270</name>
</gene>
<keyword evidence="1" id="KW-0472">Membrane</keyword>
<proteinExistence type="predicted"/>
<name>A0A2V1K6L0_9ACTO</name>
<organism evidence="2 3">
    <name type="scientific">Ancrocorticia populi</name>
    <dbReference type="NCBI Taxonomy" id="2175228"/>
    <lineage>
        <taxon>Bacteria</taxon>
        <taxon>Bacillati</taxon>
        <taxon>Actinomycetota</taxon>
        <taxon>Actinomycetes</taxon>
        <taxon>Actinomycetales</taxon>
        <taxon>Actinomycetaceae</taxon>
        <taxon>Ancrocorticia</taxon>
    </lineage>
</organism>
<keyword evidence="1" id="KW-0812">Transmembrane</keyword>
<feature type="transmembrane region" description="Helical" evidence="1">
    <location>
        <begin position="131"/>
        <end position="150"/>
    </location>
</feature>
<keyword evidence="1" id="KW-1133">Transmembrane helix</keyword>
<dbReference type="AlphaFoldDB" id="A0A2V1K6L0"/>
<feature type="transmembrane region" description="Helical" evidence="1">
    <location>
        <begin position="170"/>
        <end position="187"/>
    </location>
</feature>
<protein>
    <submittedName>
        <fullName evidence="2">Uncharacterized protein</fullName>
    </submittedName>
</protein>